<evidence type="ECO:0000313" key="2">
    <source>
        <dbReference type="Proteomes" id="UP000299102"/>
    </source>
</evidence>
<dbReference type="Proteomes" id="UP000299102">
    <property type="component" value="Unassembled WGS sequence"/>
</dbReference>
<comment type="caution">
    <text evidence="1">The sequence shown here is derived from an EMBL/GenBank/DDBJ whole genome shotgun (WGS) entry which is preliminary data.</text>
</comment>
<accession>A0A4C1TE58</accession>
<dbReference type="AlphaFoldDB" id="A0A4C1TE58"/>
<protein>
    <submittedName>
        <fullName evidence="1">Uncharacterized protein</fullName>
    </submittedName>
</protein>
<proteinExistence type="predicted"/>
<gene>
    <name evidence="1" type="ORF">EVAR_74500_1</name>
</gene>
<organism evidence="1 2">
    <name type="scientific">Eumeta variegata</name>
    <name type="common">Bagworm moth</name>
    <name type="synonym">Eumeta japonica</name>
    <dbReference type="NCBI Taxonomy" id="151549"/>
    <lineage>
        <taxon>Eukaryota</taxon>
        <taxon>Metazoa</taxon>
        <taxon>Ecdysozoa</taxon>
        <taxon>Arthropoda</taxon>
        <taxon>Hexapoda</taxon>
        <taxon>Insecta</taxon>
        <taxon>Pterygota</taxon>
        <taxon>Neoptera</taxon>
        <taxon>Endopterygota</taxon>
        <taxon>Lepidoptera</taxon>
        <taxon>Glossata</taxon>
        <taxon>Ditrysia</taxon>
        <taxon>Tineoidea</taxon>
        <taxon>Psychidae</taxon>
        <taxon>Oiketicinae</taxon>
        <taxon>Eumeta</taxon>
    </lineage>
</organism>
<dbReference type="EMBL" id="BGZK01000048">
    <property type="protein sequence ID" value="GBP11860.1"/>
    <property type="molecule type" value="Genomic_DNA"/>
</dbReference>
<keyword evidence="2" id="KW-1185">Reference proteome</keyword>
<sequence>MLEKRYYSIRCHDKDKSKTKFKKALSAQNSATVLQTGSSSLTCKSARPHLKCCCRLWAGTSRYQLLPLDRMYTTSSVSNRGRPCSVRPTRPVDLVKRCSIFVHSLWPTQGECSQDLFSLNPAADFRHRSTKWSSKEDLAPFKKVGNALVTRLGLQCQHPRRGGESPALRASLALLAVALQRCESKIKLIKLCNRTSRGAAGLGPRHSRTKGVQRDTGVKARRYFLLADGALLFNDARLRSSNTLIISRNATFVDENRQKLLGLR</sequence>
<name>A0A4C1TE58_EUMVA</name>
<reference evidence="1 2" key="1">
    <citation type="journal article" date="2019" name="Commun. Biol.">
        <title>The bagworm genome reveals a unique fibroin gene that provides high tensile strength.</title>
        <authorList>
            <person name="Kono N."/>
            <person name="Nakamura H."/>
            <person name="Ohtoshi R."/>
            <person name="Tomita M."/>
            <person name="Numata K."/>
            <person name="Arakawa K."/>
        </authorList>
    </citation>
    <scope>NUCLEOTIDE SEQUENCE [LARGE SCALE GENOMIC DNA]</scope>
</reference>
<evidence type="ECO:0000313" key="1">
    <source>
        <dbReference type="EMBL" id="GBP11860.1"/>
    </source>
</evidence>